<evidence type="ECO:0000313" key="2">
    <source>
        <dbReference type="EMBL" id="MFC7191609.1"/>
    </source>
</evidence>
<name>A0ABD5YQB5_9EURY</name>
<organism evidence="2 3">
    <name type="scientific">Halocatena marina</name>
    <dbReference type="NCBI Taxonomy" id="2934937"/>
    <lineage>
        <taxon>Archaea</taxon>
        <taxon>Methanobacteriati</taxon>
        <taxon>Methanobacteriota</taxon>
        <taxon>Stenosarchaea group</taxon>
        <taxon>Halobacteria</taxon>
        <taxon>Halobacteriales</taxon>
        <taxon>Natronomonadaceae</taxon>
        <taxon>Halocatena</taxon>
    </lineage>
</organism>
<dbReference type="Proteomes" id="UP001596417">
    <property type="component" value="Unassembled WGS sequence"/>
</dbReference>
<evidence type="ECO:0000313" key="3">
    <source>
        <dbReference type="Proteomes" id="UP001596417"/>
    </source>
</evidence>
<gene>
    <name evidence="2" type="ORF">ACFQL7_18655</name>
</gene>
<accession>A0ABD5YQB5</accession>
<dbReference type="AlphaFoldDB" id="A0ABD5YQB5"/>
<comment type="caution">
    <text evidence="2">The sequence shown here is derived from an EMBL/GenBank/DDBJ whole genome shotgun (WGS) entry which is preliminary data.</text>
</comment>
<sequence length="71" mass="7252">MPSTESDAGTLASSLHRSILGFGLAVLGILGVGLARQLLTGEYLVGVAGVGIALGAGYWILSLFLEGLHDR</sequence>
<keyword evidence="1" id="KW-0812">Transmembrane</keyword>
<feature type="transmembrane region" description="Helical" evidence="1">
    <location>
        <begin position="45"/>
        <end position="65"/>
    </location>
</feature>
<dbReference type="GeneID" id="76201367"/>
<proteinExistence type="predicted"/>
<keyword evidence="1" id="KW-1133">Transmembrane helix</keyword>
<protein>
    <recommendedName>
        <fullName evidence="4">Major facilitator superfamily (MFS) profile domain-containing protein</fullName>
    </recommendedName>
</protein>
<evidence type="ECO:0000256" key="1">
    <source>
        <dbReference type="SAM" id="Phobius"/>
    </source>
</evidence>
<evidence type="ECO:0008006" key="4">
    <source>
        <dbReference type="Google" id="ProtNLM"/>
    </source>
</evidence>
<keyword evidence="1" id="KW-0472">Membrane</keyword>
<dbReference type="EMBL" id="JBHTAX010000001">
    <property type="protein sequence ID" value="MFC7191609.1"/>
    <property type="molecule type" value="Genomic_DNA"/>
</dbReference>
<keyword evidence="3" id="KW-1185">Reference proteome</keyword>
<feature type="transmembrane region" description="Helical" evidence="1">
    <location>
        <begin position="19"/>
        <end position="39"/>
    </location>
</feature>
<dbReference type="RefSeq" id="WP_264555550.1">
    <property type="nucleotide sequence ID" value="NZ_CP109979.1"/>
</dbReference>
<reference evidence="2 3" key="1">
    <citation type="journal article" date="2019" name="Int. J. Syst. Evol. Microbiol.">
        <title>The Global Catalogue of Microorganisms (GCM) 10K type strain sequencing project: providing services to taxonomists for standard genome sequencing and annotation.</title>
        <authorList>
            <consortium name="The Broad Institute Genomics Platform"/>
            <consortium name="The Broad Institute Genome Sequencing Center for Infectious Disease"/>
            <person name="Wu L."/>
            <person name="Ma J."/>
        </authorList>
    </citation>
    <scope>NUCLEOTIDE SEQUENCE [LARGE SCALE GENOMIC DNA]</scope>
    <source>
        <strain evidence="2 3">RDMS1</strain>
    </source>
</reference>